<dbReference type="EMBL" id="JAAITT010000022">
    <property type="protein sequence ID" value="NSJ50154.1"/>
    <property type="molecule type" value="Genomic_DNA"/>
</dbReference>
<accession>A0AAW5BU18</accession>
<proteinExistence type="predicted"/>
<reference evidence="3" key="2">
    <citation type="submission" date="2020-02" db="EMBL/GenBank/DDBJ databases">
        <authorList>
            <person name="Littmann E."/>
            <person name="Sorbara M."/>
        </authorList>
    </citation>
    <scope>NUCLEOTIDE SEQUENCE</scope>
    <source>
        <strain evidence="3">MSK.1.17</strain>
    </source>
</reference>
<evidence type="ECO:0000313" key="4">
    <source>
        <dbReference type="Proteomes" id="UP000669239"/>
    </source>
</evidence>
<dbReference type="AlphaFoldDB" id="A0AAW5BU18"/>
<feature type="region of interest" description="Disordered" evidence="1">
    <location>
        <begin position="70"/>
        <end position="89"/>
    </location>
</feature>
<dbReference type="Proteomes" id="UP000669239">
    <property type="component" value="Unassembled WGS sequence"/>
</dbReference>
<dbReference type="EMBL" id="JAKNGE010000027">
    <property type="protein sequence ID" value="MCG4747680.1"/>
    <property type="molecule type" value="Genomic_DNA"/>
</dbReference>
<keyword evidence="4" id="KW-1185">Reference proteome</keyword>
<evidence type="ECO:0000313" key="5">
    <source>
        <dbReference type="Proteomes" id="UP001299608"/>
    </source>
</evidence>
<gene>
    <name evidence="3" type="ORF">G5B36_15795</name>
    <name evidence="2" type="ORF">L0N08_19810</name>
</gene>
<protein>
    <submittedName>
        <fullName evidence="2">Uncharacterized protein</fullName>
    </submittedName>
</protein>
<reference evidence="3 4" key="1">
    <citation type="journal article" date="2020" name="Cell Host Microbe">
        <title>Functional and Genomic Variation between Human-Derived Isolates of Lachnospiraceae Reveals Inter- and Intra-Species Diversity.</title>
        <authorList>
            <person name="Sorbara M.T."/>
            <person name="Littmann E.R."/>
            <person name="Fontana E."/>
            <person name="Moody T.U."/>
            <person name="Kohout C.E."/>
            <person name="Gjonbalaj M."/>
            <person name="Eaton V."/>
            <person name="Seok R."/>
            <person name="Leiner I.M."/>
            <person name="Pamer E.G."/>
        </authorList>
    </citation>
    <scope>NUCLEOTIDE SEQUENCE [LARGE SCALE GENOMIC DNA]</scope>
    <source>
        <strain evidence="3 4">MSK.1.17</strain>
    </source>
</reference>
<comment type="caution">
    <text evidence="2">The sequence shown here is derived from an EMBL/GenBank/DDBJ whole genome shotgun (WGS) entry which is preliminary data.</text>
</comment>
<dbReference type="RefSeq" id="WP_165642404.1">
    <property type="nucleotide sequence ID" value="NZ_JAAITT010000022.1"/>
</dbReference>
<sequence>MGREIGYRFENGFNGMFRWGNAYSVHRGGSKDGRRMISAAGILLWAVLLSGCVQGMDTGIVQTADSHVQAAGTAPQESPVSGAESAADHAGPVSGVQFVEGHGICAPGSPPVYYMDPGQQPIESEGAKAWLESVTYQDGKWYYRVKVEDYSATVIPDDGNWVCQSSDFLDRAGLGSGAGRQTGESMADYIEGTGIPGGRVTAARRASSIEYGTYETKGCLTIYLEYFTENQALESLSPQGTYELHVPGFEPAFSFTFVKAGEYPAVEDIPGIVFHEGMGILAKGQWTDTGLDITYYTYPEQGYIMYPVLSGLSYRKGDLEGYGQLRDRGHSANVSWDYLSGLPEGIQGQTISYDLAPSAKGGRIWLGFDSVGMVHTGEPVKLLVPVRDGPADLDTVIELEECTVKFTSARQSGEPIQKDAWGEDGTGPFVFVGTEVRMRDPSRKFTALIMHKAVENPASYPYPITARPVYEESGANGDNSGNTGLKGYEISCSECGSAVELEINGVMYDWEQEFLVPVQIDGL</sequence>
<evidence type="ECO:0000313" key="2">
    <source>
        <dbReference type="EMBL" id="MCG4747680.1"/>
    </source>
</evidence>
<evidence type="ECO:0000313" key="3">
    <source>
        <dbReference type="EMBL" id="NSJ50154.1"/>
    </source>
</evidence>
<dbReference type="Proteomes" id="UP001299608">
    <property type="component" value="Unassembled WGS sequence"/>
</dbReference>
<reference evidence="2" key="3">
    <citation type="submission" date="2022-01" db="EMBL/GenBank/DDBJ databases">
        <title>Collection of gut derived symbiotic bacterial strains cultured from healthy donors.</title>
        <authorList>
            <person name="Lin H."/>
            <person name="Kohout C."/>
            <person name="Waligurski E."/>
            <person name="Pamer E.G."/>
        </authorList>
    </citation>
    <scope>NUCLEOTIDE SEQUENCE</scope>
    <source>
        <strain evidence="2">DFI.6.55</strain>
    </source>
</reference>
<organism evidence="2 5">
    <name type="scientific">Enterocloster aldenensis</name>
    <dbReference type="NCBI Taxonomy" id="358742"/>
    <lineage>
        <taxon>Bacteria</taxon>
        <taxon>Bacillati</taxon>
        <taxon>Bacillota</taxon>
        <taxon>Clostridia</taxon>
        <taxon>Lachnospirales</taxon>
        <taxon>Lachnospiraceae</taxon>
        <taxon>Enterocloster</taxon>
    </lineage>
</organism>
<evidence type="ECO:0000256" key="1">
    <source>
        <dbReference type="SAM" id="MobiDB-lite"/>
    </source>
</evidence>
<name>A0AAW5BU18_9FIRM</name>